<name>A0A086K6C2_TOXGO</name>
<evidence type="ECO:0000313" key="3">
    <source>
        <dbReference type="Proteomes" id="UP000028828"/>
    </source>
</evidence>
<feature type="region of interest" description="Disordered" evidence="1">
    <location>
        <begin position="1"/>
        <end position="38"/>
    </location>
</feature>
<keyword evidence="2" id="KW-0067">ATP-binding</keyword>
<dbReference type="GO" id="GO:0004386">
    <property type="term" value="F:helicase activity"/>
    <property type="evidence" value="ECO:0007669"/>
    <property type="project" value="UniProtKB-KW"/>
</dbReference>
<organism evidence="2 3">
    <name type="scientific">Toxoplasma gondii p89</name>
    <dbReference type="NCBI Taxonomy" id="943119"/>
    <lineage>
        <taxon>Eukaryota</taxon>
        <taxon>Sar</taxon>
        <taxon>Alveolata</taxon>
        <taxon>Apicomplexa</taxon>
        <taxon>Conoidasida</taxon>
        <taxon>Coccidia</taxon>
        <taxon>Eucoccidiorida</taxon>
        <taxon>Eimeriorina</taxon>
        <taxon>Sarcocystidae</taxon>
        <taxon>Toxoplasma</taxon>
    </lineage>
</organism>
<feature type="non-terminal residue" evidence="2">
    <location>
        <position position="1"/>
    </location>
</feature>
<dbReference type="EMBL" id="AEYI02001230">
    <property type="protein sequence ID" value="KFG39940.1"/>
    <property type="molecule type" value="Genomic_DNA"/>
</dbReference>
<dbReference type="VEuPathDB" id="ToxoDB:TGP89_260450B"/>
<dbReference type="Proteomes" id="UP000028828">
    <property type="component" value="Unassembled WGS sequence"/>
</dbReference>
<proteinExistence type="predicted"/>
<comment type="caution">
    <text evidence="2">The sequence shown here is derived from an EMBL/GenBank/DDBJ whole genome shotgun (WGS) entry which is preliminary data.</text>
</comment>
<gene>
    <name evidence="2" type="ORF">TGP89_260450B</name>
</gene>
<accession>A0A086K6C2</accession>
<sequence>IGSLASGAGGADSPPTPEAKGGERLQAGTREKEKRRATTAFETWRSYCCRQTQTV</sequence>
<keyword evidence="2" id="KW-0378">Hydrolase</keyword>
<evidence type="ECO:0000256" key="1">
    <source>
        <dbReference type="SAM" id="MobiDB-lite"/>
    </source>
</evidence>
<keyword evidence="2" id="KW-0547">Nucleotide-binding</keyword>
<feature type="non-terminal residue" evidence="2">
    <location>
        <position position="55"/>
    </location>
</feature>
<protein>
    <submittedName>
        <fullName evidence="2">DEAD/DEAH box helicase domain-containing protein</fullName>
    </submittedName>
</protein>
<reference evidence="2 3" key="1">
    <citation type="submission" date="2014-03" db="EMBL/GenBank/DDBJ databases">
        <authorList>
            <person name="Sibley D."/>
            <person name="Venepally P."/>
            <person name="Karamycheva S."/>
            <person name="Hadjithomas M."/>
            <person name="Khan A."/>
            <person name="Brunk B."/>
            <person name="Roos D."/>
            <person name="Caler E."/>
            <person name="Lorenzi H."/>
        </authorList>
    </citation>
    <scope>NUCLEOTIDE SEQUENCE [LARGE SCALE GENOMIC DNA]</scope>
    <source>
        <strain evidence="3">p89</strain>
    </source>
</reference>
<evidence type="ECO:0000313" key="2">
    <source>
        <dbReference type="EMBL" id="KFG39940.1"/>
    </source>
</evidence>
<keyword evidence="2" id="KW-0347">Helicase</keyword>
<dbReference type="AlphaFoldDB" id="A0A086K6C2"/>